<keyword evidence="6" id="KW-1133">Transmembrane helix</keyword>
<name>A0A4Y2RZF3_ARAVE</name>
<evidence type="ECO:0000256" key="3">
    <source>
        <dbReference type="ARBA" id="ARBA00017689"/>
    </source>
</evidence>
<keyword evidence="7" id="KW-0496">Mitochondrion</keyword>
<organism evidence="9 10">
    <name type="scientific">Araneus ventricosus</name>
    <name type="common">Orbweaver spider</name>
    <name type="synonym">Epeira ventricosa</name>
    <dbReference type="NCBI Taxonomy" id="182803"/>
    <lineage>
        <taxon>Eukaryota</taxon>
        <taxon>Metazoa</taxon>
        <taxon>Ecdysozoa</taxon>
        <taxon>Arthropoda</taxon>
        <taxon>Chelicerata</taxon>
        <taxon>Arachnida</taxon>
        <taxon>Araneae</taxon>
        <taxon>Araneomorphae</taxon>
        <taxon>Entelegynae</taxon>
        <taxon>Araneoidea</taxon>
        <taxon>Araneidae</taxon>
        <taxon>Araneus</taxon>
    </lineage>
</organism>
<dbReference type="Proteomes" id="UP000499080">
    <property type="component" value="Unassembled WGS sequence"/>
</dbReference>
<proteinExistence type="inferred from homology"/>
<dbReference type="GO" id="GO:0005743">
    <property type="term" value="C:mitochondrial inner membrane"/>
    <property type="evidence" value="ECO:0007669"/>
    <property type="project" value="UniProtKB-SubCell"/>
</dbReference>
<evidence type="ECO:0000256" key="7">
    <source>
        <dbReference type="ARBA" id="ARBA00023128"/>
    </source>
</evidence>
<evidence type="ECO:0000256" key="1">
    <source>
        <dbReference type="ARBA" id="ARBA00004273"/>
    </source>
</evidence>
<dbReference type="PANTHER" id="PTHR31586">
    <property type="entry name" value="CYTOCHROME C OXIDASE PROTEIN 20"/>
    <property type="match status" value="1"/>
</dbReference>
<dbReference type="PANTHER" id="PTHR31586:SF1">
    <property type="entry name" value="CYTOCHROME C OXIDASE ASSEMBLY PROTEIN COX20, MITOCHONDRIAL"/>
    <property type="match status" value="1"/>
</dbReference>
<keyword evidence="10" id="KW-1185">Reference proteome</keyword>
<dbReference type="EMBL" id="BGPR01018863">
    <property type="protein sequence ID" value="GBN80350.1"/>
    <property type="molecule type" value="Genomic_DNA"/>
</dbReference>
<dbReference type="AlphaFoldDB" id="A0A4Y2RZF3"/>
<dbReference type="InterPro" id="IPR022533">
    <property type="entry name" value="Cox20"/>
</dbReference>
<keyword evidence="5" id="KW-0999">Mitochondrion inner membrane</keyword>
<evidence type="ECO:0000313" key="9">
    <source>
        <dbReference type="EMBL" id="GBN80350.1"/>
    </source>
</evidence>
<sequence length="224" mass="25698">MEEKKFTLFGTDLQKIPCFKKTFTISTYSGIAAGLGCFLITSRIKKSADVAVLTFAATTLGYWFYCRYNWSKQHQLSQQMNRSLHHVMLNEDEDTNIDERAIVCNESDDDILPSRPIRSDDFEELDRSPEQGDYVLVEFCPKKATIYIGKVIEGKDCDGDFVVNFLRKSDKIVGKFVHPNFPDVASVPEKDIKMLLPHPVTLGFTKRQKSLISFEVDFRFINIM</sequence>
<evidence type="ECO:0000256" key="4">
    <source>
        <dbReference type="ARBA" id="ARBA00022692"/>
    </source>
</evidence>
<reference evidence="9 10" key="1">
    <citation type="journal article" date="2019" name="Sci. Rep.">
        <title>Orb-weaving spider Araneus ventricosus genome elucidates the spidroin gene catalogue.</title>
        <authorList>
            <person name="Kono N."/>
            <person name="Nakamura H."/>
            <person name="Ohtoshi R."/>
            <person name="Moran D.A.P."/>
            <person name="Shinohara A."/>
            <person name="Yoshida Y."/>
            <person name="Fujiwara M."/>
            <person name="Mori M."/>
            <person name="Tomita M."/>
            <person name="Arakawa K."/>
        </authorList>
    </citation>
    <scope>NUCLEOTIDE SEQUENCE [LARGE SCALE GENOMIC DNA]</scope>
</reference>
<comment type="caution">
    <text evidence="9">The sequence shown here is derived from an EMBL/GenBank/DDBJ whole genome shotgun (WGS) entry which is preliminary data.</text>
</comment>
<dbReference type="GO" id="GO:0033617">
    <property type="term" value="P:mitochondrial respiratory chain complex IV assembly"/>
    <property type="evidence" value="ECO:0007669"/>
    <property type="project" value="InterPro"/>
</dbReference>
<evidence type="ECO:0000256" key="5">
    <source>
        <dbReference type="ARBA" id="ARBA00022792"/>
    </source>
</evidence>
<protein>
    <recommendedName>
        <fullName evidence="3">Cytochrome c oxidase assembly protein COX20, mitochondrial</fullName>
    </recommendedName>
</protein>
<dbReference type="Pfam" id="PF12597">
    <property type="entry name" value="Cox20"/>
    <property type="match status" value="1"/>
</dbReference>
<gene>
    <name evidence="9" type="ORF">AVEN_270807_1</name>
</gene>
<evidence type="ECO:0000256" key="2">
    <source>
        <dbReference type="ARBA" id="ARBA00009575"/>
    </source>
</evidence>
<dbReference type="PRINTS" id="PR02049">
    <property type="entry name" value="PROTEINF36A"/>
</dbReference>
<evidence type="ECO:0000256" key="6">
    <source>
        <dbReference type="ARBA" id="ARBA00022989"/>
    </source>
</evidence>
<comment type="similarity">
    <text evidence="2">Belongs to the COX20 family.</text>
</comment>
<keyword evidence="8" id="KW-0472">Membrane</keyword>
<dbReference type="OrthoDB" id="14603at2759"/>
<comment type="subcellular location">
    <subcellularLocation>
        <location evidence="1">Mitochondrion inner membrane</location>
    </subcellularLocation>
</comment>
<evidence type="ECO:0000313" key="10">
    <source>
        <dbReference type="Proteomes" id="UP000499080"/>
    </source>
</evidence>
<evidence type="ECO:0000256" key="8">
    <source>
        <dbReference type="ARBA" id="ARBA00023136"/>
    </source>
</evidence>
<keyword evidence="4" id="KW-0812">Transmembrane</keyword>
<accession>A0A4Y2RZF3</accession>